<feature type="transmembrane region" description="Helical" evidence="1">
    <location>
        <begin position="204"/>
        <end position="223"/>
    </location>
</feature>
<dbReference type="RefSeq" id="WP_008911596.1">
    <property type="nucleotide sequence ID" value="NZ_KB233222.1"/>
</dbReference>
<evidence type="ECO:0000313" key="3">
    <source>
        <dbReference type="Proteomes" id="UP000009336"/>
    </source>
</evidence>
<keyword evidence="1" id="KW-0812">Transmembrane</keyword>
<dbReference type="Pfam" id="PF10797">
    <property type="entry name" value="YhfT"/>
    <property type="match status" value="1"/>
</dbReference>
<dbReference type="STRING" id="1141662.OOA_07867"/>
<feature type="transmembrane region" description="Helical" evidence="1">
    <location>
        <begin position="385"/>
        <end position="415"/>
    </location>
</feature>
<feature type="transmembrane region" description="Helical" evidence="1">
    <location>
        <begin position="427"/>
        <end position="448"/>
    </location>
</feature>
<feature type="transmembrane region" description="Helical" evidence="1">
    <location>
        <begin position="17"/>
        <end position="38"/>
    </location>
</feature>
<feature type="transmembrane region" description="Helical" evidence="1">
    <location>
        <begin position="59"/>
        <end position="87"/>
    </location>
</feature>
<dbReference type="PATRIC" id="fig|1141662.3.peg.1594"/>
<name>K8X102_9GAMM</name>
<organism evidence="2 3">
    <name type="scientific">Providencia burhodogranariea DSM 19968</name>
    <dbReference type="NCBI Taxonomy" id="1141662"/>
    <lineage>
        <taxon>Bacteria</taxon>
        <taxon>Pseudomonadati</taxon>
        <taxon>Pseudomonadota</taxon>
        <taxon>Gammaproteobacteria</taxon>
        <taxon>Enterobacterales</taxon>
        <taxon>Morganellaceae</taxon>
        <taxon>Providencia</taxon>
    </lineage>
</organism>
<dbReference type="EMBL" id="AKKL01000021">
    <property type="protein sequence ID" value="EKT62150.1"/>
    <property type="molecule type" value="Genomic_DNA"/>
</dbReference>
<reference evidence="2 3" key="1">
    <citation type="journal article" date="2012" name="BMC Genomics">
        <title>Comparative genomics of bacteria in the genus Providencia isolated from wild Drosophila melanogaster.</title>
        <authorList>
            <person name="Galac M.R."/>
            <person name="Lazzaro B.P."/>
        </authorList>
    </citation>
    <scope>NUCLEOTIDE SEQUENCE [LARGE SCALE GENOMIC DNA]</scope>
    <source>
        <strain evidence="2 3">DSM 19968</strain>
    </source>
</reference>
<keyword evidence="3" id="KW-1185">Reference proteome</keyword>
<feature type="transmembrane region" description="Helical" evidence="1">
    <location>
        <begin position="147"/>
        <end position="167"/>
    </location>
</feature>
<proteinExistence type="predicted"/>
<dbReference type="Proteomes" id="UP000009336">
    <property type="component" value="Unassembled WGS sequence"/>
</dbReference>
<feature type="transmembrane region" description="Helical" evidence="1">
    <location>
        <begin position="340"/>
        <end position="364"/>
    </location>
</feature>
<sequence>MAQDFLLRLIEIDPLKAILLAVIGAISAMMANRGIAVFHDGLRPLIPEYLEGRMSRKALAATSFALSFGLIIGFGIPFSLAAPIILVHSLLLGTDVIGIWCADSKKGFILSGIIGAFYAIALLTGLRSVVEIFSRLPVDFMNNLSKVGDPIVVCFSLFPAVVVGYQYGYRKGIWVLVATLIGYLGTQSVGTLTFGGLIEKPVKLDPNGTALLLGMVAMFYFAMKERPPQTTDDTQKGANEMLVGLFSSRIARIQKNRWLLVLSGGLTAVAATMSFSLLAEGPVSLQLMAQGEQSSAMLVALARAISFVPLVGTTAIATGVYSPDGMKFVFVAGLATNNPWIAFIAGCVIMFLEIIMLAKIAIWLDKYPGVKACGDHIRTAITRMLEISLLVGGMIASNAILPGMGFMVVAGIYLLNRTSKRPLVEMAIGPIATIAVGILANIIHLVGLS</sequence>
<keyword evidence="1" id="KW-1133">Transmembrane helix</keyword>
<evidence type="ECO:0000313" key="2">
    <source>
        <dbReference type="EMBL" id="EKT62150.1"/>
    </source>
</evidence>
<dbReference type="OrthoDB" id="92225at2"/>
<protein>
    <submittedName>
        <fullName evidence="2">Uncharacterized protein</fullName>
    </submittedName>
</protein>
<keyword evidence="1" id="KW-0472">Membrane</keyword>
<dbReference type="HOGENOM" id="CLU_051800_0_0_6"/>
<comment type="caution">
    <text evidence="2">The sequence shown here is derived from an EMBL/GenBank/DDBJ whole genome shotgun (WGS) entry which is preliminary data.</text>
</comment>
<feature type="transmembrane region" description="Helical" evidence="1">
    <location>
        <begin position="258"/>
        <end position="279"/>
    </location>
</feature>
<dbReference type="eggNOG" id="ENOG502Z8E9">
    <property type="taxonomic scope" value="Bacteria"/>
</dbReference>
<feature type="transmembrane region" description="Helical" evidence="1">
    <location>
        <begin position="107"/>
        <end position="126"/>
    </location>
</feature>
<gene>
    <name evidence="2" type="ORF">OOA_07867</name>
</gene>
<feature type="transmembrane region" description="Helical" evidence="1">
    <location>
        <begin position="173"/>
        <end position="197"/>
    </location>
</feature>
<accession>K8X102</accession>
<dbReference type="InterPro" id="IPR019733">
    <property type="entry name" value="Uncharacterised_YhfT"/>
</dbReference>
<dbReference type="AlphaFoldDB" id="K8X102"/>
<feature type="transmembrane region" description="Helical" evidence="1">
    <location>
        <begin position="300"/>
        <end position="320"/>
    </location>
</feature>
<evidence type="ECO:0000256" key="1">
    <source>
        <dbReference type="SAM" id="Phobius"/>
    </source>
</evidence>